<evidence type="ECO:0000313" key="3">
    <source>
        <dbReference type="Proteomes" id="UP001055125"/>
    </source>
</evidence>
<comment type="caution">
    <text evidence="2">The sequence shown here is derived from an EMBL/GenBank/DDBJ whole genome shotgun (WGS) entry which is preliminary data.</text>
</comment>
<gene>
    <name evidence="2" type="ORF">OCOJLMKI_0306</name>
</gene>
<accession>A0ABQ4RU42</accession>
<reference evidence="2" key="2">
    <citation type="submission" date="2021-08" db="EMBL/GenBank/DDBJ databases">
        <authorList>
            <person name="Tani A."/>
            <person name="Ola A."/>
            <person name="Ogura Y."/>
            <person name="Katsura K."/>
            <person name="Hayashi T."/>
        </authorList>
    </citation>
    <scope>NUCLEOTIDE SEQUENCE</scope>
    <source>
        <strain evidence="2">DSM 19015</strain>
    </source>
</reference>
<proteinExistence type="predicted"/>
<feature type="region of interest" description="Disordered" evidence="1">
    <location>
        <begin position="133"/>
        <end position="162"/>
    </location>
</feature>
<evidence type="ECO:0008006" key="4">
    <source>
        <dbReference type="Google" id="ProtNLM"/>
    </source>
</evidence>
<evidence type="ECO:0000313" key="2">
    <source>
        <dbReference type="EMBL" id="GJD93117.1"/>
    </source>
</evidence>
<name>A0ABQ4RU42_9HYPH</name>
<sequence>MQPGSEMKSPRVIDRAGAQTLIAGVMDTMQALEAVLAEESAQVRAGRMREGLAQADRKSALAAAYIQGLEASKANAIALARFAPDAIEGLKVAHRRFAGVVEANQMVLATARSVSESLVKTLADEVSRSRTPTLYGVPATTPSPYGRPGAAGSQPLILSRSL</sequence>
<dbReference type="Proteomes" id="UP001055125">
    <property type="component" value="Unassembled WGS sequence"/>
</dbReference>
<evidence type="ECO:0000256" key="1">
    <source>
        <dbReference type="SAM" id="MobiDB-lite"/>
    </source>
</evidence>
<protein>
    <recommendedName>
        <fullName evidence="4">Flagellar basal-body protein FlbY</fullName>
    </recommendedName>
</protein>
<reference evidence="2" key="1">
    <citation type="journal article" date="2021" name="Front. Microbiol.">
        <title>Comprehensive Comparative Genomics and Phenotyping of Methylobacterium Species.</title>
        <authorList>
            <person name="Alessa O."/>
            <person name="Ogura Y."/>
            <person name="Fujitani Y."/>
            <person name="Takami H."/>
            <person name="Hayashi T."/>
            <person name="Sahin N."/>
            <person name="Tani A."/>
        </authorList>
    </citation>
    <scope>NUCLEOTIDE SEQUENCE</scope>
    <source>
        <strain evidence="2">DSM 19015</strain>
    </source>
</reference>
<organism evidence="2 3">
    <name type="scientific">Methylobacterium iners</name>
    <dbReference type="NCBI Taxonomy" id="418707"/>
    <lineage>
        <taxon>Bacteria</taxon>
        <taxon>Pseudomonadati</taxon>
        <taxon>Pseudomonadota</taxon>
        <taxon>Alphaproteobacteria</taxon>
        <taxon>Hyphomicrobiales</taxon>
        <taxon>Methylobacteriaceae</taxon>
        <taxon>Methylobacterium</taxon>
    </lineage>
</organism>
<keyword evidence="3" id="KW-1185">Reference proteome</keyword>
<dbReference type="EMBL" id="BPQP01000004">
    <property type="protein sequence ID" value="GJD93117.1"/>
    <property type="molecule type" value="Genomic_DNA"/>
</dbReference>